<protein>
    <recommendedName>
        <fullName evidence="2">histidine kinase</fullName>
        <ecNumber evidence="2">2.7.13.3</ecNumber>
    </recommendedName>
</protein>
<dbReference type="GO" id="GO:0016020">
    <property type="term" value="C:membrane"/>
    <property type="evidence" value="ECO:0007669"/>
    <property type="project" value="InterPro"/>
</dbReference>
<evidence type="ECO:0000313" key="12">
    <source>
        <dbReference type="Proteomes" id="UP001165136"/>
    </source>
</evidence>
<dbReference type="PANTHER" id="PTHR24421:SF10">
    <property type="entry name" value="NITRATE_NITRITE SENSOR PROTEIN NARQ"/>
    <property type="match status" value="1"/>
</dbReference>
<keyword evidence="9" id="KW-0812">Transmembrane</keyword>
<evidence type="ECO:0000256" key="3">
    <source>
        <dbReference type="ARBA" id="ARBA00022553"/>
    </source>
</evidence>
<dbReference type="EMBL" id="BSTI01000005">
    <property type="protein sequence ID" value="GLY65950.1"/>
    <property type="molecule type" value="Genomic_DNA"/>
</dbReference>
<evidence type="ECO:0000256" key="7">
    <source>
        <dbReference type="ARBA" id="ARBA00022840"/>
    </source>
</evidence>
<keyword evidence="7" id="KW-0067">ATP-binding</keyword>
<dbReference type="InterPro" id="IPR011712">
    <property type="entry name" value="Sig_transdc_His_kin_sub3_dim/P"/>
</dbReference>
<feature type="transmembrane region" description="Helical" evidence="9">
    <location>
        <begin position="51"/>
        <end position="69"/>
    </location>
</feature>
<keyword evidence="3" id="KW-0597">Phosphoprotein</keyword>
<feature type="transmembrane region" description="Helical" evidence="9">
    <location>
        <begin position="24"/>
        <end position="45"/>
    </location>
</feature>
<dbReference type="AlphaFoldDB" id="A0A9W6R1R7"/>
<keyword evidence="9" id="KW-1133">Transmembrane helix</keyword>
<name>A0A9W6R1R7_9PSEU</name>
<proteinExistence type="predicted"/>
<dbReference type="Proteomes" id="UP001165136">
    <property type="component" value="Unassembled WGS sequence"/>
</dbReference>
<reference evidence="11" key="1">
    <citation type="submission" date="2023-03" db="EMBL/GenBank/DDBJ databases">
        <title>Amycolatopsis taiwanensis NBRC 103393.</title>
        <authorList>
            <person name="Ichikawa N."/>
            <person name="Sato H."/>
            <person name="Tonouchi N."/>
        </authorList>
    </citation>
    <scope>NUCLEOTIDE SEQUENCE</scope>
    <source>
        <strain evidence="11">NBRC 103393</strain>
    </source>
</reference>
<comment type="caution">
    <text evidence="11">The sequence shown here is derived from an EMBL/GenBank/DDBJ whole genome shotgun (WGS) entry which is preliminary data.</text>
</comment>
<dbReference type="GO" id="GO:0000155">
    <property type="term" value="F:phosphorelay sensor kinase activity"/>
    <property type="evidence" value="ECO:0007669"/>
    <property type="project" value="InterPro"/>
</dbReference>
<evidence type="ECO:0000256" key="4">
    <source>
        <dbReference type="ARBA" id="ARBA00022679"/>
    </source>
</evidence>
<evidence type="ECO:0000256" key="2">
    <source>
        <dbReference type="ARBA" id="ARBA00012438"/>
    </source>
</evidence>
<dbReference type="GO" id="GO:0005524">
    <property type="term" value="F:ATP binding"/>
    <property type="evidence" value="ECO:0007669"/>
    <property type="project" value="UniProtKB-KW"/>
</dbReference>
<dbReference type="InterPro" id="IPR050482">
    <property type="entry name" value="Sensor_HK_TwoCompSys"/>
</dbReference>
<evidence type="ECO:0000256" key="8">
    <source>
        <dbReference type="ARBA" id="ARBA00023012"/>
    </source>
</evidence>
<dbReference type="Gene3D" id="1.20.5.1930">
    <property type="match status" value="1"/>
</dbReference>
<evidence type="ECO:0000259" key="10">
    <source>
        <dbReference type="Pfam" id="PF07730"/>
    </source>
</evidence>
<dbReference type="Pfam" id="PF07730">
    <property type="entry name" value="HisKA_3"/>
    <property type="match status" value="1"/>
</dbReference>
<keyword evidence="4" id="KW-0808">Transferase</keyword>
<feature type="domain" description="Signal transduction histidine kinase subgroup 3 dimerisation and phosphoacceptor" evidence="10">
    <location>
        <begin position="197"/>
        <end position="259"/>
    </location>
</feature>
<sequence length="401" mass="42106">MRKGIGKSVVAAYRALPAWRQDGVIAVVTFMVVLAIYFTGTYRLAPGADRAGLWVRLVELVALCGAQLLRRRVPGGILLATAVLAADLALGASLPIVVVYTDFLYAATLYGSRLASRIMVGIAAVAVVFLLAVTVLLARSSEGTVPAALGLLSLVMVPVWWAMNVRGQREVADSERDRANQVARIAELDRRAAVAAERARMARDLHDIVAGHLSAIAIQSEAVLSMDGDPRTTRSVLTAVRENSLSALDEMRAMIDLLRVGLGPGEAEAETTAPPRLADLSRLVQSAEAAGTAVAVRSTLDIGVPAAVDLAAYRIVQEALTNAVKHAPDARVEVDIGLRDGSLTVAVDNELVGHAAPVGDCGHGLSTMRERAGLVGGTLTAGPGGRGWLVRAEFPVKKGRA</sequence>
<dbReference type="PANTHER" id="PTHR24421">
    <property type="entry name" value="NITRATE/NITRITE SENSOR PROTEIN NARX-RELATED"/>
    <property type="match status" value="1"/>
</dbReference>
<dbReference type="RefSeq" id="WP_285486922.1">
    <property type="nucleotide sequence ID" value="NZ_BSTI01000005.1"/>
</dbReference>
<dbReference type="GO" id="GO:0046983">
    <property type="term" value="F:protein dimerization activity"/>
    <property type="evidence" value="ECO:0007669"/>
    <property type="project" value="InterPro"/>
</dbReference>
<keyword evidence="12" id="KW-1185">Reference proteome</keyword>
<evidence type="ECO:0000256" key="1">
    <source>
        <dbReference type="ARBA" id="ARBA00000085"/>
    </source>
</evidence>
<gene>
    <name evidence="11" type="ORF">Atai01_25690</name>
</gene>
<dbReference type="CDD" id="cd16917">
    <property type="entry name" value="HATPase_UhpB-NarQ-NarX-like"/>
    <property type="match status" value="1"/>
</dbReference>
<evidence type="ECO:0000256" key="5">
    <source>
        <dbReference type="ARBA" id="ARBA00022741"/>
    </source>
</evidence>
<evidence type="ECO:0000313" key="11">
    <source>
        <dbReference type="EMBL" id="GLY65950.1"/>
    </source>
</evidence>
<comment type="catalytic activity">
    <reaction evidence="1">
        <text>ATP + protein L-histidine = ADP + protein N-phospho-L-histidine.</text>
        <dbReference type="EC" id="2.7.13.3"/>
    </reaction>
</comment>
<keyword evidence="8" id="KW-0902">Two-component regulatory system</keyword>
<accession>A0A9W6R1R7</accession>
<feature type="transmembrane region" description="Helical" evidence="9">
    <location>
        <begin position="118"/>
        <end position="138"/>
    </location>
</feature>
<keyword evidence="9" id="KW-0472">Membrane</keyword>
<feature type="transmembrane region" description="Helical" evidence="9">
    <location>
        <begin position="145"/>
        <end position="163"/>
    </location>
</feature>
<dbReference type="InterPro" id="IPR036890">
    <property type="entry name" value="HATPase_C_sf"/>
</dbReference>
<keyword evidence="5" id="KW-0547">Nucleotide-binding</keyword>
<evidence type="ECO:0000256" key="6">
    <source>
        <dbReference type="ARBA" id="ARBA00022777"/>
    </source>
</evidence>
<dbReference type="EC" id="2.7.13.3" evidence="2"/>
<feature type="transmembrane region" description="Helical" evidence="9">
    <location>
        <begin position="76"/>
        <end position="98"/>
    </location>
</feature>
<dbReference type="Gene3D" id="3.30.565.10">
    <property type="entry name" value="Histidine kinase-like ATPase, C-terminal domain"/>
    <property type="match status" value="1"/>
</dbReference>
<dbReference type="SUPFAM" id="SSF55874">
    <property type="entry name" value="ATPase domain of HSP90 chaperone/DNA topoisomerase II/histidine kinase"/>
    <property type="match status" value="1"/>
</dbReference>
<organism evidence="11 12">
    <name type="scientific">Amycolatopsis taiwanensis</name>
    <dbReference type="NCBI Taxonomy" id="342230"/>
    <lineage>
        <taxon>Bacteria</taxon>
        <taxon>Bacillati</taxon>
        <taxon>Actinomycetota</taxon>
        <taxon>Actinomycetes</taxon>
        <taxon>Pseudonocardiales</taxon>
        <taxon>Pseudonocardiaceae</taxon>
        <taxon>Amycolatopsis</taxon>
    </lineage>
</organism>
<evidence type="ECO:0000256" key="9">
    <source>
        <dbReference type="SAM" id="Phobius"/>
    </source>
</evidence>
<keyword evidence="6 11" id="KW-0418">Kinase</keyword>